<proteinExistence type="predicted"/>
<dbReference type="InterPro" id="IPR011009">
    <property type="entry name" value="Kinase-like_dom_sf"/>
</dbReference>
<keyword evidence="1" id="KW-0547">Nucleotide-binding</keyword>
<protein>
    <submittedName>
        <fullName evidence="4">Wall-associated kinase</fullName>
    </submittedName>
</protein>
<evidence type="ECO:0000256" key="2">
    <source>
        <dbReference type="ARBA" id="ARBA00022840"/>
    </source>
</evidence>
<dbReference type="HOGENOM" id="CLU_1910360_0_0_1"/>
<feature type="domain" description="Protein kinase" evidence="3">
    <location>
        <begin position="1"/>
        <end position="104"/>
    </location>
</feature>
<reference evidence="5" key="1">
    <citation type="journal article" date="2011" name="Nature">
        <title>Genome sequence and analysis of the tuber crop potato.</title>
        <authorList>
            <consortium name="The Potato Genome Sequencing Consortium"/>
        </authorList>
    </citation>
    <scope>NUCLEOTIDE SEQUENCE [LARGE SCALE GENOMIC DNA]</scope>
    <source>
        <strain evidence="5">cv. DM1-3 516 R44</strain>
    </source>
</reference>
<dbReference type="GO" id="GO:0004672">
    <property type="term" value="F:protein kinase activity"/>
    <property type="evidence" value="ECO:0007669"/>
    <property type="project" value="InterPro"/>
</dbReference>
<dbReference type="PANTHER" id="PTHR46008:SF15">
    <property type="entry name" value="LEAF RUST 10 DISEASE-RESISTANCE LOCUS RECEPTOR-LIKE PROTEIN KINASE-LIKE 1.1 ISOFORM X1"/>
    <property type="match status" value="1"/>
</dbReference>
<evidence type="ECO:0000313" key="4">
    <source>
        <dbReference type="EnsemblPlants" id="PGSC0003DMT400003222"/>
    </source>
</evidence>
<dbReference type="Gene3D" id="1.10.510.10">
    <property type="entry name" value="Transferase(Phosphotransferase) domain 1"/>
    <property type="match status" value="1"/>
</dbReference>
<dbReference type="SUPFAM" id="SSF56112">
    <property type="entry name" value="Protein kinase-like (PK-like)"/>
    <property type="match status" value="1"/>
</dbReference>
<dbReference type="EnsemblPlants" id="PGSC0003DMT400003222">
    <property type="protein sequence ID" value="PGSC0003DMT400003222"/>
    <property type="gene ID" value="PGSC0003DMG400001270"/>
</dbReference>
<evidence type="ECO:0000313" key="5">
    <source>
        <dbReference type="Proteomes" id="UP000011115"/>
    </source>
</evidence>
<dbReference type="PANTHER" id="PTHR46008">
    <property type="entry name" value="LEAF RUST 10 DISEASE-RESISTANCE LOCUS RECEPTOR-LIKE PROTEIN KINASE-LIKE 1.4"/>
    <property type="match status" value="1"/>
</dbReference>
<dbReference type="Pfam" id="PF07714">
    <property type="entry name" value="PK_Tyr_Ser-Thr"/>
    <property type="match status" value="1"/>
</dbReference>
<name>M0ZL96_SOLTU</name>
<dbReference type="PROSITE" id="PS50011">
    <property type="entry name" value="PROTEIN_KINASE_DOM"/>
    <property type="match status" value="1"/>
</dbReference>
<dbReference type="eggNOG" id="KOG1187">
    <property type="taxonomic scope" value="Eukaryota"/>
</dbReference>
<dbReference type="PaxDb" id="4113-PGSC0003DMT400003222"/>
<sequence length="133" mass="14839">MLTIKSDVYSFGVVLVELISSMPAVDMNRHSQEINLVNYAINEIIKSAVDELIDPSLGYDLDTKTREMTTSVAELAFLCLQTDRDVRPPMVEVLDTLKEIQTNLNANEAKIAVVPPNSVTDKWTTYSDITCTK</sequence>
<dbReference type="InterPro" id="IPR000719">
    <property type="entry name" value="Prot_kinase_dom"/>
</dbReference>
<dbReference type="AlphaFoldDB" id="M0ZL96"/>
<reference evidence="4" key="2">
    <citation type="submission" date="2015-06" db="UniProtKB">
        <authorList>
            <consortium name="EnsemblPlants"/>
        </authorList>
    </citation>
    <scope>IDENTIFICATION</scope>
    <source>
        <strain evidence="4">DM1-3 516 R44</strain>
    </source>
</reference>
<dbReference type="InterPro" id="IPR001245">
    <property type="entry name" value="Ser-Thr/Tyr_kinase_cat_dom"/>
</dbReference>
<dbReference type="Gramene" id="PGSC0003DMT400003222">
    <property type="protein sequence ID" value="PGSC0003DMT400003222"/>
    <property type="gene ID" value="PGSC0003DMG400001270"/>
</dbReference>
<keyword evidence="2" id="KW-0067">ATP-binding</keyword>
<dbReference type="GO" id="GO:0005524">
    <property type="term" value="F:ATP binding"/>
    <property type="evidence" value="ECO:0007669"/>
    <property type="project" value="UniProtKB-KW"/>
</dbReference>
<dbReference type="Proteomes" id="UP000011115">
    <property type="component" value="Unassembled WGS sequence"/>
</dbReference>
<evidence type="ECO:0000259" key="3">
    <source>
        <dbReference type="PROSITE" id="PS50011"/>
    </source>
</evidence>
<evidence type="ECO:0000256" key="1">
    <source>
        <dbReference type="ARBA" id="ARBA00022741"/>
    </source>
</evidence>
<dbReference type="OMA" id="WHTAENI"/>
<dbReference type="InParanoid" id="M0ZL96"/>
<organism evidence="4 5">
    <name type="scientific">Solanum tuberosum</name>
    <name type="common">Potato</name>
    <dbReference type="NCBI Taxonomy" id="4113"/>
    <lineage>
        <taxon>Eukaryota</taxon>
        <taxon>Viridiplantae</taxon>
        <taxon>Streptophyta</taxon>
        <taxon>Embryophyta</taxon>
        <taxon>Tracheophyta</taxon>
        <taxon>Spermatophyta</taxon>
        <taxon>Magnoliopsida</taxon>
        <taxon>eudicotyledons</taxon>
        <taxon>Gunneridae</taxon>
        <taxon>Pentapetalae</taxon>
        <taxon>asterids</taxon>
        <taxon>lamiids</taxon>
        <taxon>Solanales</taxon>
        <taxon>Solanaceae</taxon>
        <taxon>Solanoideae</taxon>
        <taxon>Solaneae</taxon>
        <taxon>Solanum</taxon>
    </lineage>
</organism>
<keyword evidence="5" id="KW-1185">Reference proteome</keyword>
<accession>M0ZL96</accession>